<feature type="signal peptide" evidence="1">
    <location>
        <begin position="1"/>
        <end position="18"/>
    </location>
</feature>
<dbReference type="GeneID" id="98140170"/>
<dbReference type="RefSeq" id="XP_070891725.1">
    <property type="nucleotide sequence ID" value="XM_071025098.1"/>
</dbReference>
<evidence type="ECO:0000313" key="3">
    <source>
        <dbReference type="Proteomes" id="UP001610432"/>
    </source>
</evidence>
<keyword evidence="3" id="KW-1185">Reference proteome</keyword>
<sequence>MRMSTLFSLLSAVSAVVGEDYTATKLTQLQNSNTWINNLLPRGDTGYILLAERWEGAVSMFDSFHQHGGPVSLGRVNQQQSVGIVELSTNVYGVTGWSEDGGETVPIVAMYKLNLTSPQPVLDNDDYDLQAPVSGLLKGAAAINPTISFQADIAGYLLRFNWVTGENGGVYPTPSGITPGISGLGYREPYLYFSNTEEGTFNRVEVDQDGELVGEVETLVESPDLVGSGDFALSHWNEDAFVTNPELGTLLRIDLDEKTVSVVSAGTIPAPVAAKFAPWGGLLVAANVTETEGSSIWSVAVPDEPTQ</sequence>
<name>A0ABR4M818_9EURO</name>
<evidence type="ECO:0000313" key="2">
    <source>
        <dbReference type="EMBL" id="KAL2872747.1"/>
    </source>
</evidence>
<feature type="chain" id="PRO_5045364288" evidence="1">
    <location>
        <begin position="19"/>
        <end position="307"/>
    </location>
</feature>
<dbReference type="Gene3D" id="2.120.10.30">
    <property type="entry name" value="TolB, C-terminal domain"/>
    <property type="match status" value="1"/>
</dbReference>
<evidence type="ECO:0000256" key="1">
    <source>
        <dbReference type="SAM" id="SignalP"/>
    </source>
</evidence>
<keyword evidence="1" id="KW-0732">Signal</keyword>
<accession>A0ABR4M818</accession>
<dbReference type="EMBL" id="JBFXLQ010000001">
    <property type="protein sequence ID" value="KAL2872747.1"/>
    <property type="molecule type" value="Genomic_DNA"/>
</dbReference>
<proteinExistence type="predicted"/>
<dbReference type="SUPFAM" id="SSF63829">
    <property type="entry name" value="Calcium-dependent phosphotriesterase"/>
    <property type="match status" value="1"/>
</dbReference>
<dbReference type="InterPro" id="IPR011042">
    <property type="entry name" value="6-blade_b-propeller_TolB-like"/>
</dbReference>
<comment type="caution">
    <text evidence="2">The sequence shown here is derived from an EMBL/GenBank/DDBJ whole genome shotgun (WGS) entry which is preliminary data.</text>
</comment>
<protein>
    <submittedName>
        <fullName evidence="2">Uncharacterized protein</fullName>
    </submittedName>
</protein>
<dbReference type="Proteomes" id="UP001610432">
    <property type="component" value="Unassembled WGS sequence"/>
</dbReference>
<organism evidence="2 3">
    <name type="scientific">Aspergillus lucknowensis</name>
    <dbReference type="NCBI Taxonomy" id="176173"/>
    <lineage>
        <taxon>Eukaryota</taxon>
        <taxon>Fungi</taxon>
        <taxon>Dikarya</taxon>
        <taxon>Ascomycota</taxon>
        <taxon>Pezizomycotina</taxon>
        <taxon>Eurotiomycetes</taxon>
        <taxon>Eurotiomycetidae</taxon>
        <taxon>Eurotiales</taxon>
        <taxon>Aspergillaceae</taxon>
        <taxon>Aspergillus</taxon>
        <taxon>Aspergillus subgen. Nidulantes</taxon>
    </lineage>
</organism>
<reference evidence="2 3" key="1">
    <citation type="submission" date="2024-07" db="EMBL/GenBank/DDBJ databases">
        <title>Section-level genome sequencing and comparative genomics of Aspergillus sections Usti and Cavernicolus.</title>
        <authorList>
            <consortium name="Lawrence Berkeley National Laboratory"/>
            <person name="Nybo J.L."/>
            <person name="Vesth T.C."/>
            <person name="Theobald S."/>
            <person name="Frisvad J.C."/>
            <person name="Larsen T.O."/>
            <person name="Kjaerboelling I."/>
            <person name="Rothschild-Mancinelli K."/>
            <person name="Lyhne E.K."/>
            <person name="Kogle M.E."/>
            <person name="Barry K."/>
            <person name="Clum A."/>
            <person name="Na H."/>
            <person name="Ledsgaard L."/>
            <person name="Lin J."/>
            <person name="Lipzen A."/>
            <person name="Kuo A."/>
            <person name="Riley R."/>
            <person name="Mondo S."/>
            <person name="Labutti K."/>
            <person name="Haridas S."/>
            <person name="Pangalinan J."/>
            <person name="Salamov A.A."/>
            <person name="Simmons B.A."/>
            <person name="Magnuson J.K."/>
            <person name="Chen J."/>
            <person name="Drula E."/>
            <person name="Henrissat B."/>
            <person name="Wiebenga A."/>
            <person name="Lubbers R.J."/>
            <person name="Gomes A.C."/>
            <person name="Macurrencykelacurrency M.R."/>
            <person name="Stajich J."/>
            <person name="Grigoriev I.V."/>
            <person name="Mortensen U.H."/>
            <person name="De Vries R.P."/>
            <person name="Baker S.E."/>
            <person name="Andersen M.R."/>
        </authorList>
    </citation>
    <scope>NUCLEOTIDE SEQUENCE [LARGE SCALE GENOMIC DNA]</scope>
    <source>
        <strain evidence="2 3">CBS 449.75</strain>
    </source>
</reference>
<gene>
    <name evidence="2" type="ORF">BJX67DRAFT_17116</name>
</gene>